<evidence type="ECO:0000313" key="1">
    <source>
        <dbReference type="EMBL" id="MCX2982869.1"/>
    </source>
</evidence>
<sequence length="358" mass="39337">MAVTAIYSRDSVIENCEMKTLYVGIDLAIAKKKYLPICLCSWDGERLLPVDLTQLTCRPPRGRGNLAVLDAELVKRFVDEAATYLQAVATKLGGRIVRIGIDAPRSPRVENQKRRAAEVAMDQAGISCFTTPSASEFEMIFGKVRRHIANGGEESRLPHANQLWMQVGFRLFERLSSIAPCIEVFPQATVRAIGSGAIHKSQAGVVESQLSTAAQYTGWPAGGGREVVLGQIGFGSNHDLLDAYLSAWVAALPESERRAMGVPPEDVVWVPRVGEPAFERPKVINKPIRAVGSQDTPRASDGLQRLCPGCGQHQFKRWPFGWDVHAAHRCVGLKSTDPIARKAEYRGLYAHLFPGRKK</sequence>
<evidence type="ECO:0000313" key="2">
    <source>
        <dbReference type="Proteomes" id="UP001143362"/>
    </source>
</evidence>
<keyword evidence="2" id="KW-1185">Reference proteome</keyword>
<dbReference type="EMBL" id="SHNN01000004">
    <property type="protein sequence ID" value="MCX2982869.1"/>
    <property type="molecule type" value="Genomic_DNA"/>
</dbReference>
<reference evidence="1" key="1">
    <citation type="submission" date="2019-02" db="EMBL/GenBank/DDBJ databases">
        <authorList>
            <person name="Li S.-H."/>
        </authorList>
    </citation>
    <scope>NUCLEOTIDE SEQUENCE</scope>
    <source>
        <strain evidence="1">IMCC14734</strain>
    </source>
</reference>
<organism evidence="1 2">
    <name type="scientific">Candidatus Litorirhabdus singularis</name>
    <dbReference type="NCBI Taxonomy" id="2518993"/>
    <lineage>
        <taxon>Bacteria</taxon>
        <taxon>Pseudomonadati</taxon>
        <taxon>Pseudomonadota</taxon>
        <taxon>Gammaproteobacteria</taxon>
        <taxon>Cellvibrionales</taxon>
        <taxon>Halieaceae</taxon>
        <taxon>Candidatus Litorirhabdus</taxon>
    </lineage>
</organism>
<protein>
    <submittedName>
        <fullName evidence="1">DUF429 domain-containing protein</fullName>
    </submittedName>
</protein>
<dbReference type="Proteomes" id="UP001143362">
    <property type="component" value="Unassembled WGS sequence"/>
</dbReference>
<comment type="caution">
    <text evidence="1">The sequence shown here is derived from an EMBL/GenBank/DDBJ whole genome shotgun (WGS) entry which is preliminary data.</text>
</comment>
<gene>
    <name evidence="1" type="ORF">EYC98_18555</name>
</gene>
<name>A0ABT3TKM6_9GAMM</name>
<accession>A0ABT3TKM6</accession>
<proteinExistence type="predicted"/>